<feature type="compositionally biased region" description="Basic and acidic residues" evidence="1">
    <location>
        <begin position="1"/>
        <end position="16"/>
    </location>
</feature>
<comment type="caution">
    <text evidence="2">The sequence shown here is derived from an EMBL/GenBank/DDBJ whole genome shotgun (WGS) entry which is preliminary data.</text>
</comment>
<evidence type="ECO:0000256" key="1">
    <source>
        <dbReference type="SAM" id="MobiDB-lite"/>
    </source>
</evidence>
<keyword evidence="3" id="KW-1185">Reference proteome</keyword>
<feature type="region of interest" description="Disordered" evidence="1">
    <location>
        <begin position="1"/>
        <end position="39"/>
    </location>
</feature>
<sequence>MIAASTDHRPTREDTTTHVLIPDDEDLLGPWQQAEDLLR</sequence>
<evidence type="ECO:0000313" key="3">
    <source>
        <dbReference type="Proteomes" id="UP000569329"/>
    </source>
</evidence>
<dbReference type="Proteomes" id="UP000569329">
    <property type="component" value="Unassembled WGS sequence"/>
</dbReference>
<organism evidence="2 3">
    <name type="scientific">Halosaccharopolyspora lacisalsi</name>
    <dbReference type="NCBI Taxonomy" id="1000566"/>
    <lineage>
        <taxon>Bacteria</taxon>
        <taxon>Bacillati</taxon>
        <taxon>Actinomycetota</taxon>
        <taxon>Actinomycetes</taxon>
        <taxon>Pseudonocardiales</taxon>
        <taxon>Pseudonocardiaceae</taxon>
        <taxon>Halosaccharopolyspora</taxon>
    </lineage>
</organism>
<evidence type="ECO:0000313" key="2">
    <source>
        <dbReference type="EMBL" id="MBA8823910.1"/>
    </source>
</evidence>
<gene>
    <name evidence="2" type="ORF">FHX42_001239</name>
</gene>
<protein>
    <submittedName>
        <fullName evidence="2">Uncharacterized protein</fullName>
    </submittedName>
</protein>
<proteinExistence type="predicted"/>
<accession>A0A839DSH5</accession>
<dbReference type="AlphaFoldDB" id="A0A839DSH5"/>
<reference evidence="2 3" key="1">
    <citation type="submission" date="2020-07" db="EMBL/GenBank/DDBJ databases">
        <title>Sequencing the genomes of 1000 actinobacteria strains.</title>
        <authorList>
            <person name="Klenk H.-P."/>
        </authorList>
    </citation>
    <scope>NUCLEOTIDE SEQUENCE [LARGE SCALE GENOMIC DNA]</scope>
    <source>
        <strain evidence="2 3">DSM 45975</strain>
    </source>
</reference>
<dbReference type="EMBL" id="JACGWZ010000001">
    <property type="protein sequence ID" value="MBA8823910.1"/>
    <property type="molecule type" value="Genomic_DNA"/>
</dbReference>
<name>A0A839DSH5_9PSEU</name>